<dbReference type="Pfam" id="PF02450">
    <property type="entry name" value="LCAT"/>
    <property type="match status" value="1"/>
</dbReference>
<reference evidence="2 3" key="1">
    <citation type="submission" date="2024-04" db="EMBL/GenBank/DDBJ databases">
        <title>Tritrichomonas musculus Genome.</title>
        <authorList>
            <person name="Alves-Ferreira E."/>
            <person name="Grigg M."/>
            <person name="Lorenzi H."/>
            <person name="Galac M."/>
        </authorList>
    </citation>
    <scope>NUCLEOTIDE SEQUENCE [LARGE SCALE GENOMIC DNA]</scope>
    <source>
        <strain evidence="2 3">EAF2021</strain>
    </source>
</reference>
<evidence type="ECO:0000313" key="3">
    <source>
        <dbReference type="Proteomes" id="UP001470230"/>
    </source>
</evidence>
<feature type="chain" id="PRO_5045319800" description="Lecithin:cholesterol acyltransferase family protein" evidence="1">
    <location>
        <begin position="24"/>
        <end position="435"/>
    </location>
</feature>
<evidence type="ECO:0000256" key="1">
    <source>
        <dbReference type="SAM" id="SignalP"/>
    </source>
</evidence>
<comment type="caution">
    <text evidence="2">The sequence shown here is derived from an EMBL/GenBank/DDBJ whole genome shotgun (WGS) entry which is preliminary data.</text>
</comment>
<name>A0ABR2IPU0_9EUKA</name>
<protein>
    <recommendedName>
        <fullName evidence="4">Lecithin:cholesterol acyltransferase family protein</fullName>
    </recommendedName>
</protein>
<dbReference type="Gene3D" id="3.40.50.1820">
    <property type="entry name" value="alpha/beta hydrolase"/>
    <property type="match status" value="1"/>
</dbReference>
<gene>
    <name evidence="2" type="ORF">M9Y10_009886</name>
</gene>
<dbReference type="InterPro" id="IPR003386">
    <property type="entry name" value="LACT/PDAT_acylTrfase"/>
</dbReference>
<organism evidence="2 3">
    <name type="scientific">Tritrichomonas musculus</name>
    <dbReference type="NCBI Taxonomy" id="1915356"/>
    <lineage>
        <taxon>Eukaryota</taxon>
        <taxon>Metamonada</taxon>
        <taxon>Parabasalia</taxon>
        <taxon>Tritrichomonadida</taxon>
        <taxon>Tritrichomonadidae</taxon>
        <taxon>Tritrichomonas</taxon>
    </lineage>
</organism>
<evidence type="ECO:0008006" key="4">
    <source>
        <dbReference type="Google" id="ProtNLM"/>
    </source>
</evidence>
<dbReference type="PANTHER" id="PTHR11440">
    <property type="entry name" value="LECITHIN-CHOLESTEROL ACYLTRANSFERASE-RELATED"/>
    <property type="match status" value="1"/>
</dbReference>
<evidence type="ECO:0000313" key="2">
    <source>
        <dbReference type="EMBL" id="KAK8866917.1"/>
    </source>
</evidence>
<feature type="signal peptide" evidence="1">
    <location>
        <begin position="1"/>
        <end position="23"/>
    </location>
</feature>
<keyword evidence="1" id="KW-0732">Signal</keyword>
<dbReference type="InterPro" id="IPR029058">
    <property type="entry name" value="AB_hydrolase_fold"/>
</dbReference>
<dbReference type="SUPFAM" id="SSF53474">
    <property type="entry name" value="alpha/beta-Hydrolases"/>
    <property type="match status" value="1"/>
</dbReference>
<sequence>MLLFLTHFISSLKPIILLPPLYGTNLWITYNQTNANWFCPDKVSDELLWVNPKWTVPPMFNCLFQFLQVFWDEENHFFNNRENVTIGIHDFGGEESVRYVVPNVFGYGLIRSFASLIDFLKEKGYVIGKDLFAAPYDWRIAPVGLRDFWPKLHDLVEKVYEQNDNQQVTMFGFSCGGHSLQQFLAEYCKDQSWKDKYIDRAIFLAPSFGGVGQSFPALWEKKFPLLPMIRSKELASMVESMPVVLGHLPNTIVFGNKAIVRSAEDVEYTASQIRDLLVDNKKVTGDNIKILDECQNNLTTRDISSPGVPSYIIFNSGAHTDFFAHFKNGWDKPPDMIPTKGDGTVPARGIKYACKNWPKDKFTVQCLDLYRDLNSFEHTPLASNPYVHDLIFNLTRSDWHKEKVRRFQKAPYVVLHNNTYTIRNDIRKLRTIVEE</sequence>
<accession>A0ABR2IPU0</accession>
<dbReference type="Proteomes" id="UP001470230">
    <property type="component" value="Unassembled WGS sequence"/>
</dbReference>
<keyword evidence="3" id="KW-1185">Reference proteome</keyword>
<proteinExistence type="predicted"/>
<dbReference type="EMBL" id="JAPFFF010000015">
    <property type="protein sequence ID" value="KAK8866917.1"/>
    <property type="molecule type" value="Genomic_DNA"/>
</dbReference>